<gene>
    <name evidence="2" type="ORF">ABEG18_10065</name>
</gene>
<dbReference type="AlphaFoldDB" id="A0AAU7JLJ7"/>
<evidence type="ECO:0000256" key="1">
    <source>
        <dbReference type="SAM" id="Phobius"/>
    </source>
</evidence>
<accession>A0AAU7JLJ7</accession>
<keyword evidence="1" id="KW-0812">Transmembrane</keyword>
<feature type="transmembrane region" description="Helical" evidence="1">
    <location>
        <begin position="20"/>
        <end position="40"/>
    </location>
</feature>
<protein>
    <submittedName>
        <fullName evidence="2">Uncharacterized protein</fullName>
    </submittedName>
</protein>
<proteinExistence type="predicted"/>
<name>A0AAU7JLJ7_9HYPH</name>
<keyword evidence="1" id="KW-0472">Membrane</keyword>
<dbReference type="EMBL" id="CP157484">
    <property type="protein sequence ID" value="XBO41082.1"/>
    <property type="molecule type" value="Genomic_DNA"/>
</dbReference>
<evidence type="ECO:0000313" key="2">
    <source>
        <dbReference type="EMBL" id="XBO41082.1"/>
    </source>
</evidence>
<organism evidence="2">
    <name type="scientific">Alsobacter sp. KACC 23698</name>
    <dbReference type="NCBI Taxonomy" id="3149229"/>
    <lineage>
        <taxon>Bacteria</taxon>
        <taxon>Pseudomonadati</taxon>
        <taxon>Pseudomonadota</taxon>
        <taxon>Alphaproteobacteria</taxon>
        <taxon>Hyphomicrobiales</taxon>
        <taxon>Alsobacteraceae</taxon>
        <taxon>Alsobacter</taxon>
    </lineage>
</organism>
<sequence length="57" mass="5945">MENLIPQAALQGPASDDLELAFPLFAMKMALGFTLLGLTITQAMVHAAAGEDEQANG</sequence>
<reference evidence="2" key="1">
    <citation type="submission" date="2024-05" db="EMBL/GenBank/DDBJ databases">
        <authorList>
            <person name="Kim S."/>
            <person name="Heo J."/>
            <person name="Choi H."/>
            <person name="Choi Y."/>
            <person name="Kwon S.-W."/>
            <person name="Kim Y."/>
        </authorList>
    </citation>
    <scope>NUCLEOTIDE SEQUENCE</scope>
    <source>
        <strain evidence="2">KACC 23698</strain>
    </source>
</reference>
<keyword evidence="1" id="KW-1133">Transmembrane helix</keyword>
<dbReference type="RefSeq" id="WP_406857933.1">
    <property type="nucleotide sequence ID" value="NZ_CP157484.1"/>
</dbReference>